<dbReference type="SMART" id="SM00185">
    <property type="entry name" value="ARM"/>
    <property type="match status" value="12"/>
</dbReference>
<dbReference type="PANTHER" id="PTHR22895">
    <property type="entry name" value="ARMADILLO REPEAT-CONTAINING PROTEIN 6"/>
    <property type="match status" value="1"/>
</dbReference>
<name>A0A1G4I4J2_TRYEQ</name>
<feature type="compositionally biased region" description="Gly residues" evidence="1">
    <location>
        <begin position="999"/>
        <end position="1008"/>
    </location>
</feature>
<dbReference type="FunFam" id="1.25.10.10:FF:000982">
    <property type="entry name" value="Hypothetical_protein_-_conserved"/>
    <property type="match status" value="1"/>
</dbReference>
<dbReference type="InterPro" id="IPR011989">
    <property type="entry name" value="ARM-like"/>
</dbReference>
<dbReference type="VEuPathDB" id="TriTrypDB:TEOVI_000635000"/>
<dbReference type="SMR" id="A0A1G4I4J2"/>
<feature type="compositionally biased region" description="Basic and acidic residues" evidence="1">
    <location>
        <begin position="969"/>
        <end position="989"/>
    </location>
</feature>
<feature type="region of interest" description="Disordered" evidence="1">
    <location>
        <begin position="918"/>
        <end position="1128"/>
    </location>
</feature>
<feature type="compositionally biased region" description="Basic and acidic residues" evidence="1">
    <location>
        <begin position="935"/>
        <end position="960"/>
    </location>
</feature>
<dbReference type="EMBL" id="CZPT02000594">
    <property type="protein sequence ID" value="SCU66657.1"/>
    <property type="molecule type" value="Genomic_DNA"/>
</dbReference>
<reference evidence="3" key="1">
    <citation type="submission" date="2016-09" db="EMBL/GenBank/DDBJ databases">
        <authorList>
            <person name="Hebert L."/>
            <person name="Moumen B."/>
        </authorList>
    </citation>
    <scope>NUCLEOTIDE SEQUENCE [LARGE SCALE GENOMIC DNA]</scope>
    <source>
        <strain evidence="3">OVI</strain>
    </source>
</reference>
<feature type="domain" description="LRRK2 ARM repeat" evidence="2">
    <location>
        <begin position="503"/>
        <end position="663"/>
    </location>
</feature>
<evidence type="ECO:0000313" key="4">
    <source>
        <dbReference type="Proteomes" id="UP000195570"/>
    </source>
</evidence>
<dbReference type="Proteomes" id="UP000195570">
    <property type="component" value="Unassembled WGS sequence"/>
</dbReference>
<comment type="caution">
    <text evidence="3">The sequence shown here is derived from an EMBL/GenBank/DDBJ whole genome shotgun (WGS) entry which is preliminary data.</text>
</comment>
<gene>
    <name evidence="3" type="ORF">TEOVI_000635000</name>
</gene>
<dbReference type="GeneID" id="92380284"/>
<dbReference type="SUPFAM" id="SSF48371">
    <property type="entry name" value="ARM repeat"/>
    <property type="match status" value="3"/>
</dbReference>
<dbReference type="Pfam" id="PF23744">
    <property type="entry name" value="ARM_LRRK2"/>
    <property type="match status" value="2"/>
</dbReference>
<dbReference type="InterPro" id="IPR056597">
    <property type="entry name" value="ARM_LRRK2"/>
</dbReference>
<evidence type="ECO:0000313" key="3">
    <source>
        <dbReference type="EMBL" id="SCU66657.1"/>
    </source>
</evidence>
<dbReference type="AlphaFoldDB" id="A0A1G4I4J2"/>
<evidence type="ECO:0000259" key="2">
    <source>
        <dbReference type="Pfam" id="PF23744"/>
    </source>
</evidence>
<dbReference type="FunFam" id="1.25.10.10:FF:000887">
    <property type="entry name" value="Hypothetical_protein_-_conserved"/>
    <property type="match status" value="1"/>
</dbReference>
<proteinExistence type="predicted"/>
<sequence length="1128" mass="123852">MEGLFIRVVSGSPRQRHSDVENTTPEYTILCAQTPNAADRITQLMNRFRTSTEASSTQTMIYLLQTCVGTDVPPDEVENIVETLVGFANEHPMWTDTIQWICAFVHYYCTDEFTVSLFSEFEVPSVAVRALKEAPQNSHLVLAGCTLLSHFNLYPIGDGISQLTRALSMHSKDPLVCKAACRALAEFTSYVVEAPNLYVTANKEFVGAGGIDVLESVLHEQIGDEETTRYVARIAANAIGSGEPNTLEPDFKVVMYLAEALERYSDSEQLCSCTLRVFSVFPSSPYVDMNAIASLFKNTESEAVAIEAIHFLCSVAMSVKTLKQLIHTTGCVQRVLEVMRKYAGNASIQEYACSLLSYLSFDSETITSFITDANGIILVLAAMRNFPESEDLLVSACAALSGLTFNNLKGQEVIVSEKGVALILEAMGRGKSARLQDNGCLALGTMCWNSDLKADVIRYGGVQMIMRALAAHYTNAGLVKNACRALAQVAFNCEAYRDDMHASGVIPLIMKGMAEHPNYDRVQMHGCVALSYLSWNNEQNSAQIISNNGYAVIINAMRNHAHNAEVQEHASRALANIGGVRSDELTPALELIIGAMRRHEHVSEVQEETCRAIVTLSLISTSYKDKLFELGAAECVVTAMHNFPSTQVVQQEACNALAHLAYEHANLNRAVTELSGVEVLLRAMKTYVNVPKIQLNACGGLSALAFDNTIAQKQIYDLGGVACIIRAMENFERLRMLELGCSVLGTLAWNSEIKESVAVVAIPEILKAMRVHHDSPLLQKSTCRAISQFAFNSESNRKLLAESGAIPLIVLAMRTHVTTDKLLVHGIKALTYLCWENSQVAEAIISEGIEEVLQHVIDTYPASTRVYGEAAHLSKILFRKVTGSPNPSVRVYSPPVFSPVSVSQTPGSAVTRTDTAMLLSPPLRDASDVGHFYGRHSDTGRKDDWHPAEYQKSPKLEHQQQRQQHQRNNRGDKETQGPGETRGEIDGAGRRRRNRRRGGGGGGGGGGGRFDRPPNQCEPPGALVRDSPERRTEVHNTWSPRRDGGSSRPLSPDDLWDDPHPSTYHGNRELGNLSWQQVQLTRQQEERHVTSGDRSYRGGGGGGRGGRRYPNPRGNAPTRGRGDSRRCQ</sequence>
<accession>A0A1G4I4J2</accession>
<keyword evidence="4" id="KW-1185">Reference proteome</keyword>
<dbReference type="RefSeq" id="XP_067078077.1">
    <property type="nucleotide sequence ID" value="XM_067221976.1"/>
</dbReference>
<protein>
    <recommendedName>
        <fullName evidence="2">LRRK2 ARM repeat domain-containing protein</fullName>
    </recommendedName>
</protein>
<dbReference type="Gene3D" id="1.25.10.10">
    <property type="entry name" value="Leucine-rich Repeat Variant"/>
    <property type="match status" value="3"/>
</dbReference>
<feature type="compositionally biased region" description="Basic and acidic residues" evidence="1">
    <location>
        <begin position="1026"/>
        <end position="1045"/>
    </location>
</feature>
<feature type="domain" description="LRRK2 ARM repeat" evidence="2">
    <location>
        <begin position="304"/>
        <end position="489"/>
    </location>
</feature>
<dbReference type="InterPro" id="IPR016024">
    <property type="entry name" value="ARM-type_fold"/>
</dbReference>
<dbReference type="PANTHER" id="PTHR22895:SF6">
    <property type="match status" value="1"/>
</dbReference>
<dbReference type="InterPro" id="IPR000225">
    <property type="entry name" value="Armadillo"/>
</dbReference>
<feature type="compositionally biased region" description="Basic and acidic residues" evidence="1">
    <location>
        <begin position="1083"/>
        <end position="1096"/>
    </location>
</feature>
<organism evidence="3 4">
    <name type="scientific">Trypanosoma equiperdum</name>
    <dbReference type="NCBI Taxonomy" id="5694"/>
    <lineage>
        <taxon>Eukaryota</taxon>
        <taxon>Discoba</taxon>
        <taxon>Euglenozoa</taxon>
        <taxon>Kinetoplastea</taxon>
        <taxon>Metakinetoplastina</taxon>
        <taxon>Trypanosomatida</taxon>
        <taxon>Trypanosomatidae</taxon>
        <taxon>Trypanosoma</taxon>
    </lineage>
</organism>
<evidence type="ECO:0000256" key="1">
    <source>
        <dbReference type="SAM" id="MobiDB-lite"/>
    </source>
</evidence>
<dbReference type="FunFam" id="1.25.10.10:FF:000980">
    <property type="entry name" value="Hypothetical_protein_-_conserved"/>
    <property type="match status" value="1"/>
</dbReference>
<feature type="compositionally biased region" description="Polar residues" evidence="1">
    <location>
        <begin position="1073"/>
        <end position="1082"/>
    </location>
</feature>